<dbReference type="CDD" id="cd03801">
    <property type="entry name" value="GT4_PimA-like"/>
    <property type="match status" value="1"/>
</dbReference>
<protein>
    <submittedName>
        <fullName evidence="3">Glycosyltransferase</fullName>
    </submittedName>
</protein>
<keyword evidence="3" id="KW-0808">Transferase</keyword>
<dbReference type="EMBL" id="LNQE01001261">
    <property type="protein sequence ID" value="KUG19753.1"/>
    <property type="molecule type" value="Genomic_DNA"/>
</dbReference>
<comment type="caution">
    <text evidence="3">The sequence shown here is derived from an EMBL/GenBank/DDBJ whole genome shotgun (WGS) entry which is preliminary data.</text>
</comment>
<dbReference type="Pfam" id="PF00534">
    <property type="entry name" value="Glycos_transf_1"/>
    <property type="match status" value="1"/>
</dbReference>
<dbReference type="InterPro" id="IPR050194">
    <property type="entry name" value="Glycosyltransferase_grp1"/>
</dbReference>
<name>A0A0W8FFR2_9ZZZZ</name>
<proteinExistence type="predicted"/>
<dbReference type="Pfam" id="PF13439">
    <property type="entry name" value="Glyco_transf_4"/>
    <property type="match status" value="1"/>
</dbReference>
<dbReference type="InterPro" id="IPR028098">
    <property type="entry name" value="Glyco_trans_4-like_N"/>
</dbReference>
<dbReference type="GO" id="GO:0016757">
    <property type="term" value="F:glycosyltransferase activity"/>
    <property type="evidence" value="ECO:0007669"/>
    <property type="project" value="InterPro"/>
</dbReference>
<organism evidence="3">
    <name type="scientific">hydrocarbon metagenome</name>
    <dbReference type="NCBI Taxonomy" id="938273"/>
    <lineage>
        <taxon>unclassified sequences</taxon>
        <taxon>metagenomes</taxon>
        <taxon>ecological metagenomes</taxon>
    </lineage>
</organism>
<dbReference type="PANTHER" id="PTHR45947">
    <property type="entry name" value="SULFOQUINOVOSYL TRANSFERASE SQD2"/>
    <property type="match status" value="1"/>
</dbReference>
<feature type="domain" description="Glycosyltransferase subfamily 4-like N-terminal" evidence="2">
    <location>
        <begin position="17"/>
        <end position="194"/>
    </location>
</feature>
<dbReference type="PANTHER" id="PTHR45947:SF3">
    <property type="entry name" value="SULFOQUINOVOSYL TRANSFERASE SQD2"/>
    <property type="match status" value="1"/>
</dbReference>
<sequence>MKILQVTPFFKPMWESGGVARVAYDISRHLQQRGHEVTVYTTNMSTYRRGLPTNRPVDLEGMTVYYFENLRKFFPGRTVPVMPYYLPFVARKEMREFDIVHIHEHRTLLAVWASRYARRYGVPYILQQHGSLPRDRIMGKVRIKEFFDRVWGNGILEGASRVIAINAMELEQNIGMGVERSRITVIPNGVDPDRCRTERQKGEFRQEYGIPGDTRVVLYLGRIDQIKGIDFLVDAYGLLAREVGDTVLAIVGPEWGYRQVLEKRVNSLGIGDRVIFISYIDDVAFAYQDADVLVYPGKYEIFGLVAFEAILCGTPVIVTEGSGSADFVRESNCGYLVEYGNVHQLKECMKTCIEDPGEGRRMALRGQRYIRETLAWDRVIERLLKEYQRCL</sequence>
<feature type="domain" description="Glycosyl transferase family 1" evidence="1">
    <location>
        <begin position="201"/>
        <end position="363"/>
    </location>
</feature>
<evidence type="ECO:0000313" key="3">
    <source>
        <dbReference type="EMBL" id="KUG19753.1"/>
    </source>
</evidence>
<evidence type="ECO:0000259" key="1">
    <source>
        <dbReference type="Pfam" id="PF00534"/>
    </source>
</evidence>
<dbReference type="Gene3D" id="3.40.50.2000">
    <property type="entry name" value="Glycogen Phosphorylase B"/>
    <property type="match status" value="2"/>
</dbReference>
<accession>A0A0W8FFR2</accession>
<dbReference type="AlphaFoldDB" id="A0A0W8FFR2"/>
<reference evidence="3" key="1">
    <citation type="journal article" date="2015" name="Proc. Natl. Acad. Sci. U.S.A.">
        <title>Networks of energetic and metabolic interactions define dynamics in microbial communities.</title>
        <authorList>
            <person name="Embree M."/>
            <person name="Liu J.K."/>
            <person name="Al-Bassam M.M."/>
            <person name="Zengler K."/>
        </authorList>
    </citation>
    <scope>NUCLEOTIDE SEQUENCE</scope>
</reference>
<evidence type="ECO:0000259" key="2">
    <source>
        <dbReference type="Pfam" id="PF13439"/>
    </source>
</evidence>
<dbReference type="InterPro" id="IPR001296">
    <property type="entry name" value="Glyco_trans_1"/>
</dbReference>
<gene>
    <name evidence="3" type="ORF">ASZ90_010520</name>
</gene>
<dbReference type="SUPFAM" id="SSF53756">
    <property type="entry name" value="UDP-Glycosyltransferase/glycogen phosphorylase"/>
    <property type="match status" value="1"/>
</dbReference>